<evidence type="ECO:0000256" key="2">
    <source>
        <dbReference type="ARBA" id="ARBA00022786"/>
    </source>
</evidence>
<keyword evidence="7" id="KW-1185">Reference proteome</keyword>
<dbReference type="SMART" id="SM00212">
    <property type="entry name" value="UBCc"/>
    <property type="match status" value="1"/>
</dbReference>
<comment type="caution">
    <text evidence="6">The sequence shown here is derived from an EMBL/GenBank/DDBJ whole genome shotgun (WGS) entry which is preliminary data.</text>
</comment>
<gene>
    <name evidence="6" type="ORF">AC578_9322</name>
</gene>
<dbReference type="SUPFAM" id="SSF54495">
    <property type="entry name" value="UBC-like"/>
    <property type="match status" value="1"/>
</dbReference>
<dbReference type="Proteomes" id="UP000070133">
    <property type="component" value="Unassembled WGS sequence"/>
</dbReference>
<feature type="active site" description="Glycyl thioester intermediate" evidence="3">
    <location>
        <position position="353"/>
    </location>
</feature>
<keyword evidence="2" id="KW-0833">Ubl conjugation pathway</keyword>
<feature type="compositionally biased region" description="Basic and acidic residues" evidence="4">
    <location>
        <begin position="222"/>
        <end position="232"/>
    </location>
</feature>
<feature type="compositionally biased region" description="Basic and acidic residues" evidence="4">
    <location>
        <begin position="507"/>
        <end position="524"/>
    </location>
</feature>
<name>A0A139HNB6_9PEZI</name>
<dbReference type="STRING" id="321146.A0A139HNB6"/>
<accession>A0A139HNB6</accession>
<dbReference type="AlphaFoldDB" id="A0A139HNB6"/>
<feature type="region of interest" description="Disordered" evidence="4">
    <location>
        <begin position="434"/>
        <end position="573"/>
    </location>
</feature>
<feature type="compositionally biased region" description="Basic residues" evidence="4">
    <location>
        <begin position="451"/>
        <end position="462"/>
    </location>
</feature>
<dbReference type="InterPro" id="IPR016135">
    <property type="entry name" value="UBQ-conjugating_enzyme/RWD"/>
</dbReference>
<dbReference type="EMBL" id="LFZN01000025">
    <property type="protein sequence ID" value="KXT03975.1"/>
    <property type="molecule type" value="Genomic_DNA"/>
</dbReference>
<evidence type="ECO:0000256" key="4">
    <source>
        <dbReference type="SAM" id="MobiDB-lite"/>
    </source>
</evidence>
<feature type="region of interest" description="Disordered" evidence="4">
    <location>
        <begin position="50"/>
        <end position="77"/>
    </location>
</feature>
<feature type="region of interest" description="Disordered" evidence="4">
    <location>
        <begin position="588"/>
        <end position="670"/>
    </location>
</feature>
<protein>
    <recommendedName>
        <fullName evidence="5">UBC core domain-containing protein</fullName>
    </recommendedName>
</protein>
<organism evidence="6 7">
    <name type="scientific">Pseudocercospora eumusae</name>
    <dbReference type="NCBI Taxonomy" id="321146"/>
    <lineage>
        <taxon>Eukaryota</taxon>
        <taxon>Fungi</taxon>
        <taxon>Dikarya</taxon>
        <taxon>Ascomycota</taxon>
        <taxon>Pezizomycotina</taxon>
        <taxon>Dothideomycetes</taxon>
        <taxon>Dothideomycetidae</taxon>
        <taxon>Mycosphaerellales</taxon>
        <taxon>Mycosphaerellaceae</taxon>
        <taxon>Pseudocercospora</taxon>
    </lineage>
</organism>
<dbReference type="InterPro" id="IPR023313">
    <property type="entry name" value="UBQ-conjugating_AS"/>
</dbReference>
<dbReference type="InterPro" id="IPR000608">
    <property type="entry name" value="UBC"/>
</dbReference>
<dbReference type="PROSITE" id="PS50127">
    <property type="entry name" value="UBC_2"/>
    <property type="match status" value="1"/>
</dbReference>
<dbReference type="Pfam" id="PF00179">
    <property type="entry name" value="UQ_con"/>
    <property type="match status" value="1"/>
</dbReference>
<feature type="domain" description="UBC core" evidence="5">
    <location>
        <begin position="264"/>
        <end position="415"/>
    </location>
</feature>
<sequence>MAIIKNPFRKQDENVRLQVTQVNSDKKEANGVKQIDIDNKQPTEYKLSEVNDSGVFLPPSPTEKKSFWGGTTASRSTTSSSLHRCAFDENEPFNISRESFDSYRRSFDISARSPVIQPMEGRARASLDSRTFQPPRSSNSFHRPLQVPQTQEEDKFEDVSLEEPKPQPKKRGLFARMADSVPGVGNDSSERPAMQDKSSSWHHFGGRKRGQSGQGSELGAIPKREETPKPEKQQQQQRTQAQPQETKTETKKDAVQTPEIKNSKALRRLAADHNALHTAELPPYYLFPLNADHADSLSELDILLAGPPATPFAAGVWKLHLSIPPQYPQQPPTANFRTPIFHPNVDPQSGGVCVETLKRDWDSKLTLRDILVTISCLLIYPNPDSALNAEAGALIQEGFDAFARRAELMTSIHATIQPGIAQLVKEAQVRGQEVVREESENDDQVREAPARRRRTLARVRGKMRADGSPTGAPTRRQEQLSRHAEQPRKQPFVLQAGDDDVFGTHTTLEHASHPTHSTEDHVDRMDDDSEMGDVDQENDTVRSPPKFAATPKDARTPRRPHGTAVPLQDLILPEQDESDMSMEDLNTELETEYPPSPRKSPSKSASKPRIQPADFARPESSREAALRQAPTITPPNMTDKPLAEDSPFGIRTVSPRKRPGRGLFDRPVRQTTPEFESSFLQTSFVRPTTPERVVKTKSPRASSAKQSQLKREAELNEKLWELCGRDIKRWNRGEFEGNVFKRKAGRW</sequence>
<evidence type="ECO:0000259" key="5">
    <source>
        <dbReference type="PROSITE" id="PS50127"/>
    </source>
</evidence>
<feature type="compositionally biased region" description="Polar residues" evidence="4">
    <location>
        <begin position="128"/>
        <end position="141"/>
    </location>
</feature>
<feature type="compositionally biased region" description="Basic and acidic residues" evidence="4">
    <location>
        <begin position="475"/>
        <end position="488"/>
    </location>
</feature>
<dbReference type="GO" id="GO:0016740">
    <property type="term" value="F:transferase activity"/>
    <property type="evidence" value="ECO:0007669"/>
    <property type="project" value="UniProtKB-KW"/>
</dbReference>
<feature type="compositionally biased region" description="Acidic residues" evidence="4">
    <location>
        <begin position="525"/>
        <end position="538"/>
    </location>
</feature>
<evidence type="ECO:0000313" key="6">
    <source>
        <dbReference type="EMBL" id="KXT03975.1"/>
    </source>
</evidence>
<feature type="region of interest" description="Disordered" evidence="4">
    <location>
        <begin position="118"/>
        <end position="265"/>
    </location>
</feature>
<evidence type="ECO:0000256" key="3">
    <source>
        <dbReference type="PROSITE-ProRule" id="PRU10133"/>
    </source>
</evidence>
<reference evidence="6 7" key="1">
    <citation type="submission" date="2015-07" db="EMBL/GenBank/DDBJ databases">
        <title>Comparative genomics of the Sigatoka disease complex on banana suggests a link between parallel evolutionary changes in Pseudocercospora fijiensis and Pseudocercospora eumusae and increased virulence on the banana host.</title>
        <authorList>
            <person name="Chang T.-C."/>
            <person name="Salvucci A."/>
            <person name="Crous P.W."/>
            <person name="Stergiopoulos I."/>
        </authorList>
    </citation>
    <scope>NUCLEOTIDE SEQUENCE [LARGE SCALE GENOMIC DNA]</scope>
    <source>
        <strain evidence="6 7">CBS 114824</strain>
    </source>
</reference>
<proteinExistence type="predicted"/>
<feature type="region of interest" description="Disordered" evidence="4">
    <location>
        <begin position="689"/>
        <end position="709"/>
    </location>
</feature>
<feature type="compositionally biased region" description="Basic and acidic residues" evidence="4">
    <location>
        <begin position="434"/>
        <end position="450"/>
    </location>
</feature>
<dbReference type="PROSITE" id="PS00183">
    <property type="entry name" value="UBC_1"/>
    <property type="match status" value="1"/>
</dbReference>
<dbReference type="PANTHER" id="PTHR24068">
    <property type="entry name" value="UBIQUITIN-CONJUGATING ENZYME E2"/>
    <property type="match status" value="1"/>
</dbReference>
<dbReference type="OrthoDB" id="10069349at2759"/>
<dbReference type="Gene3D" id="3.10.110.10">
    <property type="entry name" value="Ubiquitin Conjugating Enzyme"/>
    <property type="match status" value="1"/>
</dbReference>
<evidence type="ECO:0000313" key="7">
    <source>
        <dbReference type="Proteomes" id="UP000070133"/>
    </source>
</evidence>
<feature type="compositionally biased region" description="Low complexity" evidence="4">
    <location>
        <begin position="233"/>
        <end position="245"/>
    </location>
</feature>
<feature type="compositionally biased region" description="Basic and acidic residues" evidence="4">
    <location>
        <begin position="616"/>
        <end position="625"/>
    </location>
</feature>
<keyword evidence="1" id="KW-0808">Transferase</keyword>
<evidence type="ECO:0000256" key="1">
    <source>
        <dbReference type="ARBA" id="ARBA00022679"/>
    </source>
</evidence>